<protein>
    <submittedName>
        <fullName evidence="2">Tryparedoxin</fullName>
    </submittedName>
</protein>
<evidence type="ECO:0000313" key="2">
    <source>
        <dbReference type="EMBL" id="ORC90181.1"/>
    </source>
</evidence>
<dbReference type="GeneID" id="39984250"/>
<dbReference type="CDD" id="cd03009">
    <property type="entry name" value="TryX_like_TryX_NRX"/>
    <property type="match status" value="1"/>
</dbReference>
<dbReference type="Gene3D" id="3.40.30.10">
    <property type="entry name" value="Glutaredoxin"/>
    <property type="match status" value="1"/>
</dbReference>
<keyword evidence="3" id="KW-1185">Reference proteome</keyword>
<evidence type="ECO:0000259" key="1">
    <source>
        <dbReference type="PROSITE" id="PS51352"/>
    </source>
</evidence>
<dbReference type="InterPro" id="IPR013766">
    <property type="entry name" value="Thioredoxin_domain"/>
</dbReference>
<dbReference type="Pfam" id="PF13905">
    <property type="entry name" value="Thioredoxin_8"/>
    <property type="match status" value="1"/>
</dbReference>
<sequence>MSGLTKFIPSGVKLLSKSGEVPLSSLAGKTVFFYFSASWCPPCRGFTPTLVEFYEKFHSSKNFEVVLVSWDEEASEFETYYGKMPWLALPFANRSEVEALGRAFDVDSIPRLVAVNADTGAVVSTRGRERLLNDPEGRDFPWRD</sequence>
<dbReference type="FunFam" id="3.40.30.10:FF:000288">
    <property type="entry name" value="Tryparedoxin 1a"/>
    <property type="match status" value="1"/>
</dbReference>
<name>A0A1X0P005_9TRYP</name>
<feature type="domain" description="Thioredoxin" evidence="1">
    <location>
        <begin position="2"/>
        <end position="144"/>
    </location>
</feature>
<proteinExistence type="predicted"/>
<evidence type="ECO:0000313" key="3">
    <source>
        <dbReference type="Proteomes" id="UP000192257"/>
    </source>
</evidence>
<dbReference type="InterPro" id="IPR012336">
    <property type="entry name" value="Thioredoxin-like_fold"/>
</dbReference>
<dbReference type="SUPFAM" id="SSF52833">
    <property type="entry name" value="Thioredoxin-like"/>
    <property type="match status" value="1"/>
</dbReference>
<organism evidence="2 3">
    <name type="scientific">Trypanosoma theileri</name>
    <dbReference type="NCBI Taxonomy" id="67003"/>
    <lineage>
        <taxon>Eukaryota</taxon>
        <taxon>Discoba</taxon>
        <taxon>Euglenozoa</taxon>
        <taxon>Kinetoplastea</taxon>
        <taxon>Metakinetoplastina</taxon>
        <taxon>Trypanosomatida</taxon>
        <taxon>Trypanosomatidae</taxon>
        <taxon>Trypanosoma</taxon>
    </lineage>
</organism>
<dbReference type="InterPro" id="IPR036249">
    <property type="entry name" value="Thioredoxin-like_sf"/>
</dbReference>
<dbReference type="PANTHER" id="PTHR46472:SF1">
    <property type="entry name" value="NUCLEOREDOXIN"/>
    <property type="match status" value="1"/>
</dbReference>
<gene>
    <name evidence="2" type="ORF">TM35_000092310</name>
</gene>
<dbReference type="AlphaFoldDB" id="A0A1X0P005"/>
<accession>A0A1X0P005</accession>
<dbReference type="RefSeq" id="XP_028884247.1">
    <property type="nucleotide sequence ID" value="XM_029024470.1"/>
</dbReference>
<dbReference type="VEuPathDB" id="TriTrypDB:TM35_000092310"/>
<dbReference type="EMBL" id="NBCO01000009">
    <property type="protein sequence ID" value="ORC90181.1"/>
    <property type="molecule type" value="Genomic_DNA"/>
</dbReference>
<dbReference type="GO" id="GO:0031397">
    <property type="term" value="P:negative regulation of protein ubiquitination"/>
    <property type="evidence" value="ECO:0007669"/>
    <property type="project" value="TreeGrafter"/>
</dbReference>
<dbReference type="PROSITE" id="PS51352">
    <property type="entry name" value="THIOREDOXIN_2"/>
    <property type="match status" value="1"/>
</dbReference>
<dbReference type="OrthoDB" id="409136at2759"/>
<comment type="caution">
    <text evidence="2">The sequence shown here is derived from an EMBL/GenBank/DDBJ whole genome shotgun (WGS) entry which is preliminary data.</text>
</comment>
<dbReference type="GO" id="GO:0005634">
    <property type="term" value="C:nucleus"/>
    <property type="evidence" value="ECO:0007669"/>
    <property type="project" value="TreeGrafter"/>
</dbReference>
<reference evidence="2 3" key="1">
    <citation type="submission" date="2017-03" db="EMBL/GenBank/DDBJ databases">
        <title>An alternative strategy for trypanosome survival in the mammalian bloodstream revealed through genome and transcriptome analysis of the ubiquitous bovine parasite Trypanosoma (Megatrypanum) theileri.</title>
        <authorList>
            <person name="Kelly S."/>
            <person name="Ivens A."/>
            <person name="Mott A."/>
            <person name="O'Neill E."/>
            <person name="Emms D."/>
            <person name="Macleod O."/>
            <person name="Voorheis P."/>
            <person name="Matthews J."/>
            <person name="Matthews K."/>
            <person name="Carrington M."/>
        </authorList>
    </citation>
    <scope>NUCLEOTIDE SEQUENCE [LARGE SCALE GENOMIC DNA]</scope>
    <source>
        <strain evidence="2">Edinburgh</strain>
    </source>
</reference>
<dbReference type="Proteomes" id="UP000192257">
    <property type="component" value="Unassembled WGS sequence"/>
</dbReference>
<dbReference type="GO" id="GO:0030178">
    <property type="term" value="P:negative regulation of Wnt signaling pathway"/>
    <property type="evidence" value="ECO:0007669"/>
    <property type="project" value="TreeGrafter"/>
</dbReference>
<dbReference type="InterPro" id="IPR045870">
    <property type="entry name" value="TryX_NRX_thioredoxin_dom"/>
</dbReference>
<dbReference type="GO" id="GO:0004791">
    <property type="term" value="F:thioredoxin-disulfide reductase (NADPH) activity"/>
    <property type="evidence" value="ECO:0007669"/>
    <property type="project" value="InterPro"/>
</dbReference>
<dbReference type="PANTHER" id="PTHR46472">
    <property type="entry name" value="NUCLEOREDOXIN"/>
    <property type="match status" value="1"/>
</dbReference>